<evidence type="ECO:0000256" key="13">
    <source>
        <dbReference type="PIRSR" id="PIRSR001529-1"/>
    </source>
</evidence>
<dbReference type="PATRIC" id="fig|134287.3.peg.502"/>
<comment type="domain">
    <text evidence="12">Consists of two distinct domains, a catalytic core and a N-terminal extension that is involved in tRNA binding.</text>
</comment>
<dbReference type="SUPFAM" id="SSF55681">
    <property type="entry name" value="Class II aaRS and biotin synthetases"/>
    <property type="match status" value="1"/>
</dbReference>
<evidence type="ECO:0000256" key="6">
    <source>
        <dbReference type="ARBA" id="ARBA00022741"/>
    </source>
</evidence>
<proteinExistence type="inferred from homology"/>
<dbReference type="HAMAP" id="MF_00176">
    <property type="entry name" value="Ser_tRNA_synth_type1"/>
    <property type="match status" value="1"/>
</dbReference>
<dbReference type="PIRSF" id="PIRSF001529">
    <property type="entry name" value="Ser-tRNA-synth_IIa"/>
    <property type="match status" value="1"/>
</dbReference>
<evidence type="ECO:0000256" key="2">
    <source>
        <dbReference type="ARBA" id="ARBA00005045"/>
    </source>
</evidence>
<evidence type="ECO:0000256" key="4">
    <source>
        <dbReference type="ARBA" id="ARBA00022490"/>
    </source>
</evidence>
<comment type="caution">
    <text evidence="12">Lacks conserved residue(s) required for the propagation of feature annotation.</text>
</comment>
<dbReference type="InterPro" id="IPR010978">
    <property type="entry name" value="tRNA-bd_arm"/>
</dbReference>
<dbReference type="InterPro" id="IPR042103">
    <property type="entry name" value="SerRS_1_N_sf"/>
</dbReference>
<dbReference type="Pfam" id="PF00587">
    <property type="entry name" value="tRNA-synt_2b"/>
    <property type="match status" value="1"/>
</dbReference>
<evidence type="ECO:0000313" key="18">
    <source>
        <dbReference type="Proteomes" id="UP000003937"/>
    </source>
</evidence>
<dbReference type="PRINTS" id="PR00981">
    <property type="entry name" value="TRNASYNTHSER"/>
</dbReference>
<comment type="subcellular location">
    <subcellularLocation>
        <location evidence="1 12">Cytoplasm</location>
    </subcellularLocation>
</comment>
<keyword evidence="4 12" id="KW-0963">Cytoplasm</keyword>
<evidence type="ECO:0000313" key="17">
    <source>
        <dbReference type="EMBL" id="AFP85818.1"/>
    </source>
</evidence>
<keyword evidence="7 12" id="KW-0067">ATP-binding</keyword>
<accession>J3YTM8</accession>
<feature type="binding site" evidence="13">
    <location>
        <position position="389"/>
    </location>
    <ligand>
        <name>L-serine</name>
        <dbReference type="ChEBI" id="CHEBI:33384"/>
    </ligand>
</feature>
<dbReference type="EMBL" id="CP003547">
    <property type="protein sequence ID" value="AFP85818.1"/>
    <property type="molecule type" value="Genomic_DNA"/>
</dbReference>
<dbReference type="RefSeq" id="WP_014889115.1">
    <property type="nucleotide sequence ID" value="NC_018420.1"/>
</dbReference>
<comment type="catalytic activity">
    <reaction evidence="11 12">
        <text>tRNA(Ser) + L-serine + ATP = L-seryl-tRNA(Ser) + AMP + diphosphate + H(+)</text>
        <dbReference type="Rhea" id="RHEA:12292"/>
        <dbReference type="Rhea" id="RHEA-COMP:9669"/>
        <dbReference type="Rhea" id="RHEA-COMP:9703"/>
        <dbReference type="ChEBI" id="CHEBI:15378"/>
        <dbReference type="ChEBI" id="CHEBI:30616"/>
        <dbReference type="ChEBI" id="CHEBI:33019"/>
        <dbReference type="ChEBI" id="CHEBI:33384"/>
        <dbReference type="ChEBI" id="CHEBI:78442"/>
        <dbReference type="ChEBI" id="CHEBI:78533"/>
        <dbReference type="ChEBI" id="CHEBI:456215"/>
        <dbReference type="EC" id="6.1.1.11"/>
    </reaction>
</comment>
<evidence type="ECO:0000256" key="8">
    <source>
        <dbReference type="ARBA" id="ARBA00022917"/>
    </source>
</evidence>
<organism evidence="17 18">
    <name type="scientific">secondary endosymbiont of Heteropsylla cubana</name>
    <dbReference type="NCBI Taxonomy" id="134287"/>
    <lineage>
        <taxon>Bacteria</taxon>
        <taxon>Pseudomonadati</taxon>
        <taxon>Pseudomonadota</taxon>
        <taxon>Gammaproteobacteria</taxon>
        <taxon>Enterobacterales</taxon>
        <taxon>Enterobacteriaceae</taxon>
        <taxon>aphid secondary symbionts</taxon>
    </lineage>
</organism>
<dbReference type="InterPro" id="IPR033729">
    <property type="entry name" value="SerRS_core"/>
</dbReference>
<dbReference type="PANTHER" id="PTHR43697">
    <property type="entry name" value="SERYL-TRNA SYNTHETASE"/>
    <property type="match status" value="1"/>
</dbReference>
<keyword evidence="8 12" id="KW-0648">Protein biosynthesis</keyword>
<feature type="binding site" evidence="12">
    <location>
        <position position="391"/>
    </location>
    <ligand>
        <name>L-serine</name>
        <dbReference type="ChEBI" id="CHEBI:33384"/>
    </ligand>
</feature>
<feature type="binding site" evidence="12 14">
    <location>
        <begin position="355"/>
        <end position="358"/>
    </location>
    <ligand>
        <name>ATP</name>
        <dbReference type="ChEBI" id="CHEBI:30616"/>
    </ligand>
</feature>
<dbReference type="SUPFAM" id="SSF46589">
    <property type="entry name" value="tRNA-binding arm"/>
    <property type="match status" value="1"/>
</dbReference>
<dbReference type="GO" id="GO:0004828">
    <property type="term" value="F:serine-tRNA ligase activity"/>
    <property type="evidence" value="ECO:0007669"/>
    <property type="project" value="UniProtKB-UniRule"/>
</dbReference>
<dbReference type="Gene3D" id="1.10.287.40">
    <property type="entry name" value="Serine-tRNA synthetase, tRNA binding domain"/>
    <property type="match status" value="1"/>
</dbReference>
<keyword evidence="5 12" id="KW-0436">Ligase</keyword>
<protein>
    <recommendedName>
        <fullName evidence="12">Serine--tRNA ligase</fullName>
        <ecNumber evidence="12">6.1.1.11</ecNumber>
    </recommendedName>
    <alternativeName>
        <fullName evidence="12">Seryl-tRNA synthetase</fullName>
        <shortName evidence="12">SerRS</shortName>
    </alternativeName>
    <alternativeName>
        <fullName evidence="12">Seryl-tRNA(Ser/Sec) synthetase</fullName>
    </alternativeName>
</protein>
<dbReference type="Gene3D" id="3.30.930.10">
    <property type="entry name" value="Bira Bifunctional Protein, Domain 2"/>
    <property type="match status" value="1"/>
</dbReference>
<keyword evidence="9 12" id="KW-0030">Aminoacyl-tRNA synthetase</keyword>
<feature type="coiled-coil region" evidence="15">
    <location>
        <begin position="30"/>
        <end position="102"/>
    </location>
</feature>
<feature type="domain" description="Aminoacyl-transfer RNA synthetases class-II family profile" evidence="16">
    <location>
        <begin position="172"/>
        <end position="416"/>
    </location>
</feature>
<dbReference type="STRING" id="134287.A35E_00529"/>
<evidence type="ECO:0000256" key="12">
    <source>
        <dbReference type="HAMAP-Rule" id="MF_00176"/>
    </source>
</evidence>
<dbReference type="GO" id="GO:0016260">
    <property type="term" value="P:selenocysteine biosynthetic process"/>
    <property type="evidence" value="ECO:0007669"/>
    <property type="project" value="UniProtKB-UniRule"/>
</dbReference>
<dbReference type="UniPathway" id="UPA00906">
    <property type="reaction ID" value="UER00895"/>
</dbReference>
<dbReference type="Proteomes" id="UP000003937">
    <property type="component" value="Chromosome"/>
</dbReference>
<dbReference type="OrthoDB" id="9804647at2"/>
<dbReference type="GO" id="GO:0005524">
    <property type="term" value="F:ATP binding"/>
    <property type="evidence" value="ECO:0007669"/>
    <property type="project" value="UniProtKB-UniRule"/>
</dbReference>
<evidence type="ECO:0000256" key="11">
    <source>
        <dbReference type="ARBA" id="ARBA00048823"/>
    </source>
</evidence>
<dbReference type="PROSITE" id="PS50862">
    <property type="entry name" value="AA_TRNA_LIGASE_II"/>
    <property type="match status" value="1"/>
</dbReference>
<dbReference type="InterPro" id="IPR002317">
    <property type="entry name" value="Ser-tRNA-ligase_type_1"/>
</dbReference>
<keyword evidence="18" id="KW-1185">Reference proteome</keyword>
<evidence type="ECO:0000256" key="5">
    <source>
        <dbReference type="ARBA" id="ARBA00022598"/>
    </source>
</evidence>
<comment type="pathway">
    <text evidence="2 12">Aminoacyl-tRNA biosynthesis; selenocysteinyl-tRNA(Sec) biosynthesis; L-seryl-tRNA(Sec) from L-serine and tRNA(Sec): step 1/1.</text>
</comment>
<dbReference type="HOGENOM" id="CLU_023797_1_1_6"/>
<evidence type="ECO:0000256" key="7">
    <source>
        <dbReference type="ARBA" id="ARBA00022840"/>
    </source>
</evidence>
<comment type="catalytic activity">
    <reaction evidence="10 12">
        <text>tRNA(Sec) + L-serine + ATP = L-seryl-tRNA(Sec) + AMP + diphosphate + H(+)</text>
        <dbReference type="Rhea" id="RHEA:42580"/>
        <dbReference type="Rhea" id="RHEA-COMP:9742"/>
        <dbReference type="Rhea" id="RHEA-COMP:10128"/>
        <dbReference type="ChEBI" id="CHEBI:15378"/>
        <dbReference type="ChEBI" id="CHEBI:30616"/>
        <dbReference type="ChEBI" id="CHEBI:33019"/>
        <dbReference type="ChEBI" id="CHEBI:33384"/>
        <dbReference type="ChEBI" id="CHEBI:78442"/>
        <dbReference type="ChEBI" id="CHEBI:78533"/>
        <dbReference type="ChEBI" id="CHEBI:456215"/>
        <dbReference type="EC" id="6.1.1.11"/>
    </reaction>
</comment>
<keyword evidence="6 12" id="KW-0547">Nucleotide-binding</keyword>
<evidence type="ECO:0000256" key="14">
    <source>
        <dbReference type="PIRSR" id="PIRSR001529-2"/>
    </source>
</evidence>
<dbReference type="EC" id="6.1.1.11" evidence="12"/>
<dbReference type="NCBIfam" id="TIGR00414">
    <property type="entry name" value="serS"/>
    <property type="match status" value="1"/>
</dbReference>
<dbReference type="InterPro" id="IPR015866">
    <property type="entry name" value="Ser-tRNA-synth_1_N"/>
</dbReference>
<dbReference type="InterPro" id="IPR006195">
    <property type="entry name" value="aa-tRNA-synth_II"/>
</dbReference>
<reference evidence="17 18" key="1">
    <citation type="journal article" date="2012" name="Mol. Biol. Evol.">
        <title>Genome reduction and co-evolution between the primary and secondary bacterial symbionts of psyllids.</title>
        <authorList>
            <person name="Sloan D.B."/>
            <person name="Moran N.A."/>
        </authorList>
    </citation>
    <scope>NUCLEOTIDE SEQUENCE [LARGE SCALE GENOMIC DNA]</scope>
    <source>
        <strain evidence="17">Hcub_S</strain>
    </source>
</reference>
<feature type="binding site" evidence="13">
    <location>
        <position position="268"/>
    </location>
    <ligand>
        <name>L-serine</name>
        <dbReference type="ChEBI" id="CHEBI:33384"/>
    </ligand>
</feature>
<feature type="binding site" evidence="13">
    <location>
        <position position="237"/>
    </location>
    <ligand>
        <name>L-serine</name>
        <dbReference type="ChEBI" id="CHEBI:33384"/>
    </ligand>
</feature>
<dbReference type="CDD" id="cd00770">
    <property type="entry name" value="SerRS_core"/>
    <property type="match status" value="1"/>
</dbReference>
<comment type="function">
    <text evidence="12">Catalyzes the attachment of serine to tRNA(Ser). Is also able to aminoacylate tRNA(Sec) with serine, to form the misacylated tRNA L-seryl-tRNA(Sec), which will be further converted into selenocysteinyl-tRNA(Sec).</text>
</comment>
<name>J3YTM8_9ENTR</name>
<comment type="similarity">
    <text evidence="3 12">Belongs to the class-II aminoacyl-tRNA synthetase family. Type-1 seryl-tRNA synthetase subfamily.</text>
</comment>
<evidence type="ECO:0000256" key="15">
    <source>
        <dbReference type="SAM" id="Coils"/>
    </source>
</evidence>
<evidence type="ECO:0000256" key="3">
    <source>
        <dbReference type="ARBA" id="ARBA00010728"/>
    </source>
</evidence>
<gene>
    <name evidence="12" type="primary">serS</name>
    <name evidence="17" type="ORF">A35E_00529</name>
</gene>
<dbReference type="InterPro" id="IPR002314">
    <property type="entry name" value="aa-tRNA-synt_IIb"/>
</dbReference>
<dbReference type="GO" id="GO:0006434">
    <property type="term" value="P:seryl-tRNA aminoacylation"/>
    <property type="evidence" value="ECO:0007669"/>
    <property type="project" value="UniProtKB-UniRule"/>
</dbReference>
<sequence length="435" mass="50273">MLDPNLLRNKMDVVARKLARRKFTLDVKRLQEKEQLRKILQIKTEKLQAERNTRSRVIAHAKSRGEDVELLRVDLNRLANQLQSTKTELKALQQQIQEYVLSLPNIPDDDVPEGINENDNREISRWGKPRKYDFPIRDHVELGNLTGGFDFSAAIKLTGARFIVMRGQVAQLHRALTQFMLDLHTQEHGYVEYYVPYLVNQTSLYCTGQLPKFSKDLFHTTSLNESKKNITYTLIPTAEVPLTNLMRDKIFEEDQLPLKITAHTPCFRTEAGSYGRDSRGLIRMHQFDKVEMVQLVQPEQSMQTLEEMTSHAKKILQLLDLPYRKVLLCTSDMGFASCKTYDLEVWLPTQNTYREVSSCSNMGSFQARRMKTRYRNRINKKLQLLHTLNGSGLAVGRTLIAILENHQLPDGRITIPKVLQPYMQGLHHINTNNSI</sequence>
<comment type="subunit">
    <text evidence="12">Homodimer. The tRNA molecule binds across the dimer.</text>
</comment>
<dbReference type="Pfam" id="PF02403">
    <property type="entry name" value="Seryl_tRNA_N"/>
    <property type="match status" value="1"/>
</dbReference>
<evidence type="ECO:0000256" key="1">
    <source>
        <dbReference type="ARBA" id="ARBA00004496"/>
    </source>
</evidence>
<feature type="binding site" evidence="12 13">
    <location>
        <position position="291"/>
    </location>
    <ligand>
        <name>L-serine</name>
        <dbReference type="ChEBI" id="CHEBI:33384"/>
    </ligand>
</feature>
<dbReference type="AlphaFoldDB" id="J3YTM8"/>
<keyword evidence="15" id="KW-0175">Coiled coil</keyword>
<feature type="binding site" evidence="12 14">
    <location>
        <begin position="268"/>
        <end position="270"/>
    </location>
    <ligand>
        <name>ATP</name>
        <dbReference type="ChEBI" id="CHEBI:30616"/>
    </ligand>
</feature>
<evidence type="ECO:0000256" key="10">
    <source>
        <dbReference type="ARBA" id="ARBA00047929"/>
    </source>
</evidence>
<dbReference type="KEGG" id="sehc:A35E_00529"/>
<dbReference type="PANTHER" id="PTHR43697:SF1">
    <property type="entry name" value="SERINE--TRNA LIGASE"/>
    <property type="match status" value="1"/>
</dbReference>
<dbReference type="InterPro" id="IPR045864">
    <property type="entry name" value="aa-tRNA-synth_II/BPL/LPL"/>
</dbReference>
<evidence type="ECO:0000256" key="9">
    <source>
        <dbReference type="ARBA" id="ARBA00023146"/>
    </source>
</evidence>
<dbReference type="GO" id="GO:0005737">
    <property type="term" value="C:cytoplasm"/>
    <property type="evidence" value="ECO:0007669"/>
    <property type="project" value="UniProtKB-SubCell"/>
</dbReference>
<feature type="binding site" evidence="12">
    <location>
        <begin position="237"/>
        <end position="239"/>
    </location>
    <ligand>
        <name>L-serine</name>
        <dbReference type="ChEBI" id="CHEBI:33384"/>
    </ligand>
</feature>
<evidence type="ECO:0000259" key="16">
    <source>
        <dbReference type="PROSITE" id="PS50862"/>
    </source>
</evidence>